<evidence type="ECO:0000313" key="3">
    <source>
        <dbReference type="EMBL" id="KAF6165836.1"/>
    </source>
</evidence>
<dbReference type="Gene3D" id="2.170.260.10">
    <property type="entry name" value="paz domain"/>
    <property type="match status" value="1"/>
</dbReference>
<name>A0A7J7NF69_9MAGN</name>
<feature type="region of interest" description="Disordered" evidence="1">
    <location>
        <begin position="74"/>
        <end position="132"/>
    </location>
</feature>
<evidence type="ECO:0000256" key="1">
    <source>
        <dbReference type="SAM" id="MobiDB-lite"/>
    </source>
</evidence>
<dbReference type="GO" id="GO:0003723">
    <property type="term" value="F:RNA binding"/>
    <property type="evidence" value="ECO:0007669"/>
    <property type="project" value="InterPro"/>
</dbReference>
<keyword evidence="4" id="KW-1185">Reference proteome</keyword>
<dbReference type="EMBL" id="JACGCM010000816">
    <property type="protein sequence ID" value="KAF6165836.1"/>
    <property type="molecule type" value="Genomic_DNA"/>
</dbReference>
<reference evidence="3 4" key="1">
    <citation type="journal article" date="2020" name="IScience">
        <title>Genome Sequencing of the Endangered Kingdonia uniflora (Circaeasteraceae, Ranunculales) Reveals Potential Mechanisms of Evolutionary Specialization.</title>
        <authorList>
            <person name="Sun Y."/>
            <person name="Deng T."/>
            <person name="Zhang A."/>
            <person name="Moore M.J."/>
            <person name="Landis J.B."/>
            <person name="Lin N."/>
            <person name="Zhang H."/>
            <person name="Zhang X."/>
            <person name="Huang J."/>
            <person name="Zhang X."/>
            <person name="Sun H."/>
            <person name="Wang H."/>
        </authorList>
    </citation>
    <scope>NUCLEOTIDE SEQUENCE [LARGE SCALE GENOMIC DNA]</scope>
    <source>
        <strain evidence="3">TB1705</strain>
        <tissue evidence="3">Leaf</tissue>
    </source>
</reference>
<dbReference type="PANTHER" id="PTHR22891">
    <property type="entry name" value="EUKARYOTIC TRANSLATION INITIATION FACTOR 2C"/>
    <property type="match status" value="1"/>
</dbReference>
<evidence type="ECO:0000259" key="2">
    <source>
        <dbReference type="PROSITE" id="PS50821"/>
    </source>
</evidence>
<gene>
    <name evidence="3" type="ORF">GIB67_012733</name>
</gene>
<protein>
    <recommendedName>
        <fullName evidence="2">PAZ domain-containing protein</fullName>
    </recommendedName>
</protein>
<feature type="region of interest" description="Disordered" evidence="1">
    <location>
        <begin position="1"/>
        <end position="55"/>
    </location>
</feature>
<evidence type="ECO:0000313" key="4">
    <source>
        <dbReference type="Proteomes" id="UP000541444"/>
    </source>
</evidence>
<dbReference type="Pfam" id="PF02170">
    <property type="entry name" value="PAZ"/>
    <property type="match status" value="1"/>
</dbReference>
<accession>A0A7J7NF69</accession>
<organism evidence="3 4">
    <name type="scientific">Kingdonia uniflora</name>
    <dbReference type="NCBI Taxonomy" id="39325"/>
    <lineage>
        <taxon>Eukaryota</taxon>
        <taxon>Viridiplantae</taxon>
        <taxon>Streptophyta</taxon>
        <taxon>Embryophyta</taxon>
        <taxon>Tracheophyta</taxon>
        <taxon>Spermatophyta</taxon>
        <taxon>Magnoliopsida</taxon>
        <taxon>Ranunculales</taxon>
        <taxon>Circaeasteraceae</taxon>
        <taxon>Kingdonia</taxon>
    </lineage>
</organism>
<dbReference type="AlphaFoldDB" id="A0A7J7NF69"/>
<feature type="domain" description="PAZ" evidence="2">
    <location>
        <begin position="230"/>
        <end position="348"/>
    </location>
</feature>
<dbReference type="OrthoDB" id="1930137at2759"/>
<dbReference type="Proteomes" id="UP000541444">
    <property type="component" value="Unassembled WGS sequence"/>
</dbReference>
<dbReference type="InterPro" id="IPR036085">
    <property type="entry name" value="PAZ_dom_sf"/>
</dbReference>
<sequence length="499" mass="55465">MPKRRASGLSGGESSNHEKLSGDLDAQPQTKGVAPLAQRRVRGGGYSGHGRRESVPYFQQGYCGGRYVGAGREYSQEHGASQPHAGATLQHYDGSPTEYVNQGIEHQRLGSPNVTGDASSSGGPSRPPHFGLQQTAQAPYSHVQTLAEVSSQPDQQLVYVTGSYLEGSSLPQSPQTGCSSKFLRSPLQPDMGKTGVRCLVEDFFTELPDKDPQNNVLLTPEVSQGVNPTVMSQCVSLYRNASPTLAQTQSFSEGFAAYYVRKSLSTAGSQPLTSKDFLMSPINETDGAGPPRKERQFHFVIQGTMKSVVKYFLETYGFVIRHTTWPCLQVMNLRRPKYLPMEVCKILEGLGYSKKLNENQLTAMLKVTSQRPCDQERHISQGVQRSADDHFRYVKEFLRNIPKDLGSQNYGIFDRPRISINLKKIDNLPRGPCGMVAMAEQRQAAFHDSARRFPPQMIRRPEHLIRRYRKELGKKKKLGSEEASIMPLTWHVSKSTGKN</sequence>
<dbReference type="SUPFAM" id="SSF101690">
    <property type="entry name" value="PAZ domain"/>
    <property type="match status" value="1"/>
</dbReference>
<dbReference type="CDD" id="cd02846">
    <property type="entry name" value="PAZ_argonaute_like"/>
    <property type="match status" value="1"/>
</dbReference>
<comment type="caution">
    <text evidence="3">The sequence shown here is derived from an EMBL/GenBank/DDBJ whole genome shotgun (WGS) entry which is preliminary data.</text>
</comment>
<dbReference type="InterPro" id="IPR003100">
    <property type="entry name" value="PAZ_dom"/>
</dbReference>
<feature type="compositionally biased region" description="Polar residues" evidence="1">
    <location>
        <begin position="110"/>
        <end position="123"/>
    </location>
</feature>
<dbReference type="PROSITE" id="PS50821">
    <property type="entry name" value="PAZ"/>
    <property type="match status" value="1"/>
</dbReference>
<proteinExistence type="predicted"/>